<reference evidence="2" key="1">
    <citation type="journal article" date="2017" name="Genome Biol.">
        <title>Comparative genomics reveals high biological diversity and specific adaptations in the industrially and medically important fungal genus Aspergillus.</title>
        <authorList>
            <person name="de Vries R.P."/>
            <person name="Riley R."/>
            <person name="Wiebenga A."/>
            <person name="Aguilar-Osorio G."/>
            <person name="Amillis S."/>
            <person name="Uchima C.A."/>
            <person name="Anderluh G."/>
            <person name="Asadollahi M."/>
            <person name="Askin M."/>
            <person name="Barry K."/>
            <person name="Battaglia E."/>
            <person name="Bayram O."/>
            <person name="Benocci T."/>
            <person name="Braus-Stromeyer S.A."/>
            <person name="Caldana C."/>
            <person name="Canovas D."/>
            <person name="Cerqueira G.C."/>
            <person name="Chen F."/>
            <person name="Chen W."/>
            <person name="Choi C."/>
            <person name="Clum A."/>
            <person name="Dos Santos R.A."/>
            <person name="Damasio A.R."/>
            <person name="Diallinas G."/>
            <person name="Emri T."/>
            <person name="Fekete E."/>
            <person name="Flipphi M."/>
            <person name="Freyberg S."/>
            <person name="Gallo A."/>
            <person name="Gournas C."/>
            <person name="Habgood R."/>
            <person name="Hainaut M."/>
            <person name="Harispe M.L."/>
            <person name="Henrissat B."/>
            <person name="Hilden K.S."/>
            <person name="Hope R."/>
            <person name="Hossain A."/>
            <person name="Karabika E."/>
            <person name="Karaffa L."/>
            <person name="Karanyi Z."/>
            <person name="Krasevec N."/>
            <person name="Kuo A."/>
            <person name="Kusch H."/>
            <person name="LaButti K."/>
            <person name="Lagendijk E.L."/>
            <person name="Lapidus A."/>
            <person name="Levasseur A."/>
            <person name="Lindquist E."/>
            <person name="Lipzen A."/>
            <person name="Logrieco A.F."/>
            <person name="MacCabe A."/>
            <person name="Maekelae M.R."/>
            <person name="Malavazi I."/>
            <person name="Melin P."/>
            <person name="Meyer V."/>
            <person name="Mielnichuk N."/>
            <person name="Miskei M."/>
            <person name="Molnar A.P."/>
            <person name="Mule G."/>
            <person name="Ngan C.Y."/>
            <person name="Orejas M."/>
            <person name="Orosz E."/>
            <person name="Ouedraogo J.P."/>
            <person name="Overkamp K.M."/>
            <person name="Park H.-S."/>
            <person name="Perrone G."/>
            <person name="Piumi F."/>
            <person name="Punt P.J."/>
            <person name="Ram A.F."/>
            <person name="Ramon A."/>
            <person name="Rauscher S."/>
            <person name="Record E."/>
            <person name="Riano-Pachon D.M."/>
            <person name="Robert V."/>
            <person name="Roehrig J."/>
            <person name="Ruller R."/>
            <person name="Salamov A."/>
            <person name="Salih N.S."/>
            <person name="Samson R.A."/>
            <person name="Sandor E."/>
            <person name="Sanguinetti M."/>
            <person name="Schuetze T."/>
            <person name="Sepcic K."/>
            <person name="Shelest E."/>
            <person name="Sherlock G."/>
            <person name="Sophianopoulou V."/>
            <person name="Squina F.M."/>
            <person name="Sun H."/>
            <person name="Susca A."/>
            <person name="Todd R.B."/>
            <person name="Tsang A."/>
            <person name="Unkles S.E."/>
            <person name="van de Wiele N."/>
            <person name="van Rossen-Uffink D."/>
            <person name="Oliveira J.V."/>
            <person name="Vesth T.C."/>
            <person name="Visser J."/>
            <person name="Yu J.-H."/>
            <person name="Zhou M."/>
            <person name="Andersen M.R."/>
            <person name="Archer D.B."/>
            <person name="Baker S.E."/>
            <person name="Benoit I."/>
            <person name="Brakhage A.A."/>
            <person name="Braus G.H."/>
            <person name="Fischer R."/>
            <person name="Frisvad J.C."/>
            <person name="Goldman G.H."/>
            <person name="Houbraken J."/>
            <person name="Oakley B."/>
            <person name="Pocsi I."/>
            <person name="Scazzocchio C."/>
            <person name="Seiboth B."/>
            <person name="vanKuyk P.A."/>
            <person name="Wortman J."/>
            <person name="Dyer P.S."/>
            <person name="Grigoriev I.V."/>
        </authorList>
    </citation>
    <scope>NUCLEOTIDE SEQUENCE [LARGE SCALE GENOMIC DNA]</scope>
    <source>
        <strain evidence="2">CBS 506.65</strain>
    </source>
</reference>
<dbReference type="Proteomes" id="UP000184188">
    <property type="component" value="Unassembled WGS sequence"/>
</dbReference>
<dbReference type="VEuPathDB" id="FungiDB:ASPZODRAFT_135288"/>
<dbReference type="OrthoDB" id="427518at2759"/>
<sequence>MTMLYQAIELRLWQKDMVQLARSAQNGLLSEDSARNYLTRRQVQTVMNREIELLEVIAFNGLYYNMIEFDSTHRCRVYNEFPELNDNFLDRLSFIRTSDVLSSQPFRKYHFIHLTFQEYFAAQYFVRCWVQNTSLARLGLTSSERVTWVNAREILESHKYSKRYSVMWRFVAGLFEGAEGESFLQALDGEPRDLLGYTHLRLKMCFFHELPRRQS</sequence>
<name>A0A1L9SBA7_9EURO</name>
<protein>
    <submittedName>
        <fullName evidence="1">Uncharacterized protein</fullName>
    </submittedName>
</protein>
<organism evidence="1 2">
    <name type="scientific">Penicilliopsis zonata CBS 506.65</name>
    <dbReference type="NCBI Taxonomy" id="1073090"/>
    <lineage>
        <taxon>Eukaryota</taxon>
        <taxon>Fungi</taxon>
        <taxon>Dikarya</taxon>
        <taxon>Ascomycota</taxon>
        <taxon>Pezizomycotina</taxon>
        <taxon>Eurotiomycetes</taxon>
        <taxon>Eurotiomycetidae</taxon>
        <taxon>Eurotiales</taxon>
        <taxon>Aspergillaceae</taxon>
        <taxon>Penicilliopsis</taxon>
    </lineage>
</organism>
<proteinExistence type="predicted"/>
<dbReference type="RefSeq" id="XP_022578972.1">
    <property type="nucleotide sequence ID" value="XM_022723753.1"/>
</dbReference>
<evidence type="ECO:0000313" key="1">
    <source>
        <dbReference type="EMBL" id="OJJ44462.1"/>
    </source>
</evidence>
<evidence type="ECO:0000313" key="2">
    <source>
        <dbReference type="Proteomes" id="UP000184188"/>
    </source>
</evidence>
<dbReference type="EMBL" id="KV878348">
    <property type="protein sequence ID" value="OJJ44462.1"/>
    <property type="molecule type" value="Genomic_DNA"/>
</dbReference>
<dbReference type="GeneID" id="34610218"/>
<dbReference type="STRING" id="1073090.A0A1L9SBA7"/>
<dbReference type="AlphaFoldDB" id="A0A1L9SBA7"/>
<accession>A0A1L9SBA7</accession>
<keyword evidence="2" id="KW-1185">Reference proteome</keyword>
<gene>
    <name evidence="1" type="ORF">ASPZODRAFT_135288</name>
</gene>